<dbReference type="PANTHER" id="PTHR31806:SF1">
    <property type="entry name" value="PURINE-CYTOSINE PERMEASE FCY2-RELATED"/>
    <property type="match status" value="1"/>
</dbReference>
<accession>A0A6J6X4J7</accession>
<feature type="transmembrane region" description="Helical" evidence="7">
    <location>
        <begin position="366"/>
        <end position="388"/>
    </location>
</feature>
<comment type="subcellular location">
    <subcellularLocation>
        <location evidence="1">Membrane</location>
        <topology evidence="1">Multi-pass membrane protein</topology>
    </subcellularLocation>
</comment>
<feature type="transmembrane region" description="Helical" evidence="7">
    <location>
        <begin position="111"/>
        <end position="133"/>
    </location>
</feature>
<keyword evidence="6 7" id="KW-0472">Membrane</keyword>
<evidence type="ECO:0000256" key="7">
    <source>
        <dbReference type="SAM" id="Phobius"/>
    </source>
</evidence>
<evidence type="ECO:0000313" key="8">
    <source>
        <dbReference type="EMBL" id="CAB4790633.1"/>
    </source>
</evidence>
<keyword evidence="3" id="KW-0813">Transport</keyword>
<feature type="transmembrane region" description="Helical" evidence="7">
    <location>
        <begin position="339"/>
        <end position="360"/>
    </location>
</feature>
<evidence type="ECO:0000256" key="5">
    <source>
        <dbReference type="ARBA" id="ARBA00022989"/>
    </source>
</evidence>
<feature type="transmembrane region" description="Helical" evidence="7">
    <location>
        <begin position="413"/>
        <end position="432"/>
    </location>
</feature>
<evidence type="ECO:0000256" key="6">
    <source>
        <dbReference type="ARBA" id="ARBA00023136"/>
    </source>
</evidence>
<dbReference type="PIRSF" id="PIRSF002744">
    <property type="entry name" value="Pur-cyt_permease"/>
    <property type="match status" value="1"/>
</dbReference>
<feature type="transmembrane region" description="Helical" evidence="7">
    <location>
        <begin position="145"/>
        <end position="165"/>
    </location>
</feature>
<evidence type="ECO:0000256" key="4">
    <source>
        <dbReference type="ARBA" id="ARBA00022692"/>
    </source>
</evidence>
<feature type="transmembrane region" description="Helical" evidence="7">
    <location>
        <begin position="177"/>
        <end position="197"/>
    </location>
</feature>
<name>A0A6J6X4J7_9ZZZZ</name>
<evidence type="ECO:0000256" key="2">
    <source>
        <dbReference type="ARBA" id="ARBA00008974"/>
    </source>
</evidence>
<evidence type="ECO:0000256" key="3">
    <source>
        <dbReference type="ARBA" id="ARBA00022448"/>
    </source>
</evidence>
<dbReference type="Pfam" id="PF02133">
    <property type="entry name" value="Transp_cyt_pur"/>
    <property type="match status" value="1"/>
</dbReference>
<comment type="similarity">
    <text evidence="2">Belongs to the purine-cytosine permease (2.A.39) family.</text>
</comment>
<dbReference type="EMBL" id="CAFAAB010000146">
    <property type="protein sequence ID" value="CAB4790633.1"/>
    <property type="molecule type" value="Genomic_DNA"/>
</dbReference>
<evidence type="ECO:0000256" key="1">
    <source>
        <dbReference type="ARBA" id="ARBA00004141"/>
    </source>
</evidence>
<dbReference type="InterPro" id="IPR026030">
    <property type="entry name" value="Pur-cyt_permease_Fcy2/21/22"/>
</dbReference>
<dbReference type="InterPro" id="IPR001248">
    <property type="entry name" value="Pur-cyt_permease"/>
</dbReference>
<feature type="transmembrane region" description="Helical" evidence="7">
    <location>
        <begin position="48"/>
        <end position="71"/>
    </location>
</feature>
<feature type="transmembrane region" description="Helical" evidence="7">
    <location>
        <begin position="209"/>
        <end position="227"/>
    </location>
</feature>
<dbReference type="Gene3D" id="1.10.4160.10">
    <property type="entry name" value="Hydantoin permease"/>
    <property type="match status" value="1"/>
</dbReference>
<keyword evidence="4 7" id="KW-0812">Transmembrane</keyword>
<dbReference type="GO" id="GO:0005886">
    <property type="term" value="C:plasma membrane"/>
    <property type="evidence" value="ECO:0007669"/>
    <property type="project" value="TreeGrafter"/>
</dbReference>
<feature type="transmembrane region" description="Helical" evidence="7">
    <location>
        <begin position="461"/>
        <end position="486"/>
    </location>
</feature>
<feature type="transmembrane region" description="Helical" evidence="7">
    <location>
        <begin position="247"/>
        <end position="279"/>
    </location>
</feature>
<dbReference type="PANTHER" id="PTHR31806">
    <property type="entry name" value="PURINE-CYTOSINE PERMEASE FCY2-RELATED"/>
    <property type="match status" value="1"/>
</dbReference>
<reference evidence="8" key="1">
    <citation type="submission" date="2020-05" db="EMBL/GenBank/DDBJ databases">
        <authorList>
            <person name="Chiriac C."/>
            <person name="Salcher M."/>
            <person name="Ghai R."/>
            <person name="Kavagutti S V."/>
        </authorList>
    </citation>
    <scope>NUCLEOTIDE SEQUENCE</scope>
</reference>
<dbReference type="AlphaFoldDB" id="A0A6J6X4J7"/>
<sequence>MTDQSSYEEPRAFRVELHGIDFISDQERWATPRLIAGLWGGVSTNIQYFVYGALLMGFGFSFPLTVSLILLGNLSYFLLAVASLQGPDAGTTTFTITRAPFGVRGARPMAFFNWITQLGFETEGLILIVGGAVTLSELFGLHPTSLMKVCYIIVATSIMVVLPYFGHATMVRVLRKLIIPFVLVYGMLLIFTSGHWHLDYTPAITGFNWQVYSAALAFSFTLAGLSWTENGNDYTRYLPRATSKASLIRWMFTATALPQISTMLVGATAYTAFGSFAIWNSVNPFDAFLTTQQSIVPQWFVVIFLVVAIVQLFGINALDLYSSGVSLQALGLRLQRYQAVLIDGVIAGLLTVWVTFGSTFSLFMKGFVGVVIVWIAPWFGVFITDWLLRGRSYDPLALQDSSKSSIYYGRAGFNWNGVVAFLVGVVLATMAYSKAPPPMNFPFHWMTPISNHFGSFYDSALHGWCGGADFSIPLGIGGSAAVYWLLDRCTRTISKQASRSAVAPSEPPTSS</sequence>
<protein>
    <submittedName>
        <fullName evidence="8">Unannotated protein</fullName>
    </submittedName>
</protein>
<organism evidence="8">
    <name type="scientific">freshwater metagenome</name>
    <dbReference type="NCBI Taxonomy" id="449393"/>
    <lineage>
        <taxon>unclassified sequences</taxon>
        <taxon>metagenomes</taxon>
        <taxon>ecological metagenomes</taxon>
    </lineage>
</organism>
<gene>
    <name evidence="8" type="ORF">UFOPK2958_01155</name>
</gene>
<dbReference type="GO" id="GO:0022857">
    <property type="term" value="F:transmembrane transporter activity"/>
    <property type="evidence" value="ECO:0007669"/>
    <property type="project" value="InterPro"/>
</dbReference>
<feature type="transmembrane region" description="Helical" evidence="7">
    <location>
        <begin position="299"/>
        <end position="318"/>
    </location>
</feature>
<keyword evidence="5 7" id="KW-1133">Transmembrane helix</keyword>
<proteinExistence type="inferred from homology"/>